<dbReference type="Gene3D" id="1.25.10.10">
    <property type="entry name" value="Leucine-rich Repeat Variant"/>
    <property type="match status" value="2"/>
</dbReference>
<gene>
    <name evidence="3" type="ORF">IT882_06655</name>
</gene>
<dbReference type="GO" id="GO:0003700">
    <property type="term" value="F:DNA-binding transcription factor activity"/>
    <property type="evidence" value="ECO:0007669"/>
    <property type="project" value="InterPro"/>
</dbReference>
<evidence type="ECO:0000256" key="1">
    <source>
        <dbReference type="ARBA" id="ARBA00023125"/>
    </source>
</evidence>
<evidence type="ECO:0000259" key="2">
    <source>
        <dbReference type="PROSITE" id="PS50937"/>
    </source>
</evidence>
<dbReference type="RefSeq" id="WP_195693679.1">
    <property type="nucleotide sequence ID" value="NZ_CP064760.1"/>
</dbReference>
<dbReference type="InterPro" id="IPR016024">
    <property type="entry name" value="ARM-type_fold"/>
</dbReference>
<dbReference type="InterPro" id="IPR047057">
    <property type="entry name" value="MerR_fam"/>
</dbReference>
<dbReference type="Pfam" id="PF03130">
    <property type="entry name" value="HEAT_PBS"/>
    <property type="match status" value="1"/>
</dbReference>
<dbReference type="InterPro" id="IPR011989">
    <property type="entry name" value="ARM-like"/>
</dbReference>
<protein>
    <submittedName>
        <fullName evidence="3">MerR family transcriptional regulator</fullName>
    </submittedName>
</protein>
<dbReference type="PROSITE" id="PS50937">
    <property type="entry name" value="HTH_MERR_2"/>
    <property type="match status" value="1"/>
</dbReference>
<organism evidence="3 4">
    <name type="scientific">Microbacterium schleiferi</name>
    <dbReference type="NCBI Taxonomy" id="69362"/>
    <lineage>
        <taxon>Bacteria</taxon>
        <taxon>Bacillati</taxon>
        <taxon>Actinomycetota</taxon>
        <taxon>Actinomycetes</taxon>
        <taxon>Micrococcales</taxon>
        <taxon>Microbacteriaceae</taxon>
        <taxon>Microbacterium</taxon>
    </lineage>
</organism>
<reference evidence="3 4" key="1">
    <citation type="submission" date="2020-11" db="EMBL/GenBank/DDBJ databases">
        <title>Amino acid is mineralized and recycled by bacteria in oceanic microbiome.</title>
        <authorList>
            <person name="Zheng L.Y."/>
        </authorList>
    </citation>
    <scope>NUCLEOTIDE SEQUENCE [LARGE SCALE GENOMIC DNA]</scope>
    <source>
        <strain evidence="3 4">A32-1</strain>
    </source>
</reference>
<keyword evidence="4" id="KW-1185">Reference proteome</keyword>
<accession>A0A7S8MYP0</accession>
<dbReference type="SMART" id="SM00567">
    <property type="entry name" value="EZ_HEAT"/>
    <property type="match status" value="4"/>
</dbReference>
<dbReference type="SUPFAM" id="SSF48371">
    <property type="entry name" value="ARM repeat"/>
    <property type="match status" value="1"/>
</dbReference>
<dbReference type="InterPro" id="IPR004155">
    <property type="entry name" value="PBS_lyase_HEAT"/>
</dbReference>
<dbReference type="PROSITE" id="PS00552">
    <property type="entry name" value="HTH_MERR_1"/>
    <property type="match status" value="1"/>
</dbReference>
<name>A0A7S8MYP0_9MICO</name>
<proteinExistence type="predicted"/>
<dbReference type="Proteomes" id="UP000594480">
    <property type="component" value="Chromosome"/>
</dbReference>
<dbReference type="EMBL" id="CP064760">
    <property type="protein sequence ID" value="QPE05664.1"/>
    <property type="molecule type" value="Genomic_DNA"/>
</dbReference>
<dbReference type="AlphaFoldDB" id="A0A7S8MYP0"/>
<evidence type="ECO:0000313" key="3">
    <source>
        <dbReference type="EMBL" id="QPE05664.1"/>
    </source>
</evidence>
<dbReference type="InterPro" id="IPR000551">
    <property type="entry name" value="MerR-type_HTH_dom"/>
</dbReference>
<dbReference type="GO" id="GO:0003677">
    <property type="term" value="F:DNA binding"/>
    <property type="evidence" value="ECO:0007669"/>
    <property type="project" value="UniProtKB-KW"/>
</dbReference>
<dbReference type="SMART" id="SM00422">
    <property type="entry name" value="HTH_MERR"/>
    <property type="match status" value="1"/>
</dbReference>
<dbReference type="KEGG" id="msf:IT882_06655"/>
<dbReference type="InterPro" id="IPR009061">
    <property type="entry name" value="DNA-bd_dom_put_sf"/>
</dbReference>
<feature type="domain" description="HTH merR-type" evidence="2">
    <location>
        <begin position="1"/>
        <end position="69"/>
    </location>
</feature>
<dbReference type="PANTHER" id="PTHR30204:SF93">
    <property type="entry name" value="HTH MERR-TYPE DOMAIN-CONTAINING PROTEIN"/>
    <property type="match status" value="1"/>
</dbReference>
<dbReference type="SUPFAM" id="SSF46955">
    <property type="entry name" value="Putative DNA-binding domain"/>
    <property type="match status" value="1"/>
</dbReference>
<evidence type="ECO:0000313" key="4">
    <source>
        <dbReference type="Proteomes" id="UP000594480"/>
    </source>
</evidence>
<sequence length="332" mass="35691">MRIGDVSRRSGVSARMLRHYDRIGLVQPSERTGAGYRDYGEDDLRRLLQVEALRSLGLPLRQVGDALSDAGATPTDILDRVIAGTVETIAREQELLGRLRQLREQQPDAWTDVLQTVALLQRLGSADASERQRAALAHPAAPMASALTDAVLAEDDPNVAGALQWALARSADESTVTALRSALDSPDGTVRQRAITTLTKIASPARTDIDPLLLDALDHADPVVRGSAALALGPRGATEAADELIAMIVRGTDDVEAAESLGHIARSHPGDIEQRLDAALTTLADAEARLRLTQALGEIESDEATGILQRLTHDPDRRVQMTARYLTSVRGH</sequence>
<dbReference type="Pfam" id="PF13646">
    <property type="entry name" value="HEAT_2"/>
    <property type="match status" value="1"/>
</dbReference>
<dbReference type="Gene3D" id="1.10.1660.10">
    <property type="match status" value="1"/>
</dbReference>
<dbReference type="PANTHER" id="PTHR30204">
    <property type="entry name" value="REDOX-CYCLING DRUG-SENSING TRANSCRIPTIONAL ACTIVATOR SOXR"/>
    <property type="match status" value="1"/>
</dbReference>
<keyword evidence="1" id="KW-0238">DNA-binding</keyword>
<dbReference type="Pfam" id="PF13411">
    <property type="entry name" value="MerR_1"/>
    <property type="match status" value="1"/>
</dbReference>
<dbReference type="PRINTS" id="PR00040">
    <property type="entry name" value="HTHMERR"/>
</dbReference>